<organism evidence="5">
    <name type="scientific">Sesamum latifolium</name>
    <dbReference type="NCBI Taxonomy" id="2727402"/>
    <lineage>
        <taxon>Eukaryota</taxon>
        <taxon>Viridiplantae</taxon>
        <taxon>Streptophyta</taxon>
        <taxon>Embryophyta</taxon>
        <taxon>Tracheophyta</taxon>
        <taxon>Spermatophyta</taxon>
        <taxon>Magnoliopsida</taxon>
        <taxon>eudicotyledons</taxon>
        <taxon>Gunneridae</taxon>
        <taxon>Pentapetalae</taxon>
        <taxon>asterids</taxon>
        <taxon>lamiids</taxon>
        <taxon>Lamiales</taxon>
        <taxon>Pedaliaceae</taxon>
        <taxon>Sesamum</taxon>
    </lineage>
</organism>
<dbReference type="EC" id="2.3.2.27" evidence="2"/>
<sequence length="89" mass="10071">MGLTHQVEKAIEKGTFADFLDPSVPEWPMEETLGYAKMALKCAELRKKDRPDLARDILPQLNRLKKLGTEHVSSHKKSSRRSSPHPSFG</sequence>
<evidence type="ECO:0000256" key="3">
    <source>
        <dbReference type="ARBA" id="ARBA00022786"/>
    </source>
</evidence>
<dbReference type="GO" id="GO:0061630">
    <property type="term" value="F:ubiquitin protein ligase activity"/>
    <property type="evidence" value="ECO:0007669"/>
    <property type="project" value="UniProtKB-EC"/>
</dbReference>
<name>A0AAW2X263_9LAMI</name>
<feature type="compositionally biased region" description="Basic residues" evidence="4">
    <location>
        <begin position="74"/>
        <end position="83"/>
    </location>
</feature>
<accession>A0AAW2X263</accession>
<dbReference type="PANTHER" id="PTHR45647">
    <property type="entry name" value="OS02G0152300 PROTEIN"/>
    <property type="match status" value="1"/>
</dbReference>
<gene>
    <name evidence="5" type="ORF">Slati_1865300</name>
</gene>
<dbReference type="AlphaFoldDB" id="A0AAW2X263"/>
<comment type="caution">
    <text evidence="5">The sequence shown here is derived from an EMBL/GenBank/DDBJ whole genome shotgun (WGS) entry which is preliminary data.</text>
</comment>
<evidence type="ECO:0000256" key="1">
    <source>
        <dbReference type="ARBA" id="ARBA00000900"/>
    </source>
</evidence>
<keyword evidence="3" id="KW-0833">Ubl conjugation pathway</keyword>
<proteinExistence type="predicted"/>
<dbReference type="InterPro" id="IPR051348">
    <property type="entry name" value="U-box_ubiquitin_ligases"/>
</dbReference>
<dbReference type="EMBL" id="JACGWN010000006">
    <property type="protein sequence ID" value="KAL0447374.1"/>
    <property type="molecule type" value="Genomic_DNA"/>
</dbReference>
<evidence type="ECO:0000256" key="4">
    <source>
        <dbReference type="SAM" id="MobiDB-lite"/>
    </source>
</evidence>
<dbReference type="PANTHER" id="PTHR45647:SF93">
    <property type="entry name" value="KINASE WITH ADENINE NUCLEOTIDE ALPHA HYDROLASES-LIKE DOMAIN-CONTAINING PROTEIN"/>
    <property type="match status" value="1"/>
</dbReference>
<evidence type="ECO:0000256" key="2">
    <source>
        <dbReference type="ARBA" id="ARBA00012483"/>
    </source>
</evidence>
<comment type="catalytic activity">
    <reaction evidence="1">
        <text>S-ubiquitinyl-[E2 ubiquitin-conjugating enzyme]-L-cysteine + [acceptor protein]-L-lysine = [E2 ubiquitin-conjugating enzyme]-L-cysteine + N(6)-ubiquitinyl-[acceptor protein]-L-lysine.</text>
        <dbReference type="EC" id="2.3.2.27"/>
    </reaction>
</comment>
<reference evidence="5" key="2">
    <citation type="journal article" date="2024" name="Plant">
        <title>Genomic evolution and insights into agronomic trait innovations of Sesamum species.</title>
        <authorList>
            <person name="Miao H."/>
            <person name="Wang L."/>
            <person name="Qu L."/>
            <person name="Liu H."/>
            <person name="Sun Y."/>
            <person name="Le M."/>
            <person name="Wang Q."/>
            <person name="Wei S."/>
            <person name="Zheng Y."/>
            <person name="Lin W."/>
            <person name="Duan Y."/>
            <person name="Cao H."/>
            <person name="Xiong S."/>
            <person name="Wang X."/>
            <person name="Wei L."/>
            <person name="Li C."/>
            <person name="Ma Q."/>
            <person name="Ju M."/>
            <person name="Zhao R."/>
            <person name="Li G."/>
            <person name="Mu C."/>
            <person name="Tian Q."/>
            <person name="Mei H."/>
            <person name="Zhang T."/>
            <person name="Gao T."/>
            <person name="Zhang H."/>
        </authorList>
    </citation>
    <scope>NUCLEOTIDE SEQUENCE</scope>
    <source>
        <strain evidence="5">KEN1</strain>
    </source>
</reference>
<protein>
    <recommendedName>
        <fullName evidence="2">RING-type E3 ubiquitin transferase</fullName>
        <ecNumber evidence="2">2.3.2.27</ecNumber>
    </recommendedName>
</protein>
<reference evidence="5" key="1">
    <citation type="submission" date="2020-06" db="EMBL/GenBank/DDBJ databases">
        <authorList>
            <person name="Li T."/>
            <person name="Hu X."/>
            <person name="Zhang T."/>
            <person name="Song X."/>
            <person name="Zhang H."/>
            <person name="Dai N."/>
            <person name="Sheng W."/>
            <person name="Hou X."/>
            <person name="Wei L."/>
        </authorList>
    </citation>
    <scope>NUCLEOTIDE SEQUENCE</scope>
    <source>
        <strain evidence="5">KEN1</strain>
        <tissue evidence="5">Leaf</tissue>
    </source>
</reference>
<feature type="region of interest" description="Disordered" evidence="4">
    <location>
        <begin position="66"/>
        <end position="89"/>
    </location>
</feature>
<evidence type="ECO:0000313" key="5">
    <source>
        <dbReference type="EMBL" id="KAL0447374.1"/>
    </source>
</evidence>